<reference evidence="3" key="1">
    <citation type="journal article" date="2020" name="Stud. Mycol.">
        <title>101 Dothideomycetes genomes: a test case for predicting lifestyles and emergence of pathogens.</title>
        <authorList>
            <person name="Haridas S."/>
            <person name="Albert R."/>
            <person name="Binder M."/>
            <person name="Bloem J."/>
            <person name="Labutti K."/>
            <person name="Salamov A."/>
            <person name="Andreopoulos B."/>
            <person name="Baker S."/>
            <person name="Barry K."/>
            <person name="Bills G."/>
            <person name="Bluhm B."/>
            <person name="Cannon C."/>
            <person name="Castanera R."/>
            <person name="Culley D."/>
            <person name="Daum C."/>
            <person name="Ezra D."/>
            <person name="Gonzalez J."/>
            <person name="Henrissat B."/>
            <person name="Kuo A."/>
            <person name="Liang C."/>
            <person name="Lipzen A."/>
            <person name="Lutzoni F."/>
            <person name="Magnuson J."/>
            <person name="Mondo S."/>
            <person name="Nolan M."/>
            <person name="Ohm R."/>
            <person name="Pangilinan J."/>
            <person name="Park H.-J."/>
            <person name="Ramirez L."/>
            <person name="Alfaro M."/>
            <person name="Sun H."/>
            <person name="Tritt A."/>
            <person name="Yoshinaga Y."/>
            <person name="Zwiers L.-H."/>
            <person name="Turgeon B."/>
            <person name="Goodwin S."/>
            <person name="Spatafora J."/>
            <person name="Crous P."/>
            <person name="Grigoriev I."/>
        </authorList>
    </citation>
    <scope>NUCLEOTIDE SEQUENCE</scope>
    <source>
        <strain evidence="3">CBS 107.79</strain>
    </source>
</reference>
<dbReference type="PANTHER" id="PTHR38790">
    <property type="entry name" value="2EXR DOMAIN-CONTAINING PROTEIN-RELATED"/>
    <property type="match status" value="1"/>
</dbReference>
<dbReference type="Pfam" id="PF24864">
    <property type="entry name" value="DUF7730"/>
    <property type="match status" value="1"/>
</dbReference>
<accession>A0A6A5VCL3</accession>
<protein>
    <recommendedName>
        <fullName evidence="2">DUF7730 domain-containing protein</fullName>
    </recommendedName>
</protein>
<evidence type="ECO:0000256" key="1">
    <source>
        <dbReference type="SAM" id="MobiDB-lite"/>
    </source>
</evidence>
<evidence type="ECO:0000313" key="3">
    <source>
        <dbReference type="EMBL" id="KAF1974885.1"/>
    </source>
</evidence>
<evidence type="ECO:0000259" key="2">
    <source>
        <dbReference type="Pfam" id="PF24864"/>
    </source>
</evidence>
<dbReference type="InterPro" id="IPR056632">
    <property type="entry name" value="DUF7730"/>
</dbReference>
<dbReference type="EMBL" id="ML976673">
    <property type="protein sequence ID" value="KAF1974885.1"/>
    <property type="molecule type" value="Genomic_DNA"/>
</dbReference>
<proteinExistence type="predicted"/>
<dbReference type="Proteomes" id="UP000800036">
    <property type="component" value="Unassembled WGS sequence"/>
</dbReference>
<name>A0A6A5VCL3_9PLEO</name>
<feature type="region of interest" description="Disordered" evidence="1">
    <location>
        <begin position="1"/>
        <end position="40"/>
    </location>
</feature>
<organism evidence="3 4">
    <name type="scientific">Bimuria novae-zelandiae CBS 107.79</name>
    <dbReference type="NCBI Taxonomy" id="1447943"/>
    <lineage>
        <taxon>Eukaryota</taxon>
        <taxon>Fungi</taxon>
        <taxon>Dikarya</taxon>
        <taxon>Ascomycota</taxon>
        <taxon>Pezizomycotina</taxon>
        <taxon>Dothideomycetes</taxon>
        <taxon>Pleosporomycetidae</taxon>
        <taxon>Pleosporales</taxon>
        <taxon>Massarineae</taxon>
        <taxon>Didymosphaeriaceae</taxon>
        <taxon>Bimuria</taxon>
    </lineage>
</organism>
<gene>
    <name evidence="3" type="ORF">BU23DRAFT_598172</name>
</gene>
<dbReference type="AlphaFoldDB" id="A0A6A5VCL3"/>
<feature type="domain" description="DUF7730" evidence="2">
    <location>
        <begin position="53"/>
        <end position="254"/>
    </location>
</feature>
<evidence type="ECO:0000313" key="4">
    <source>
        <dbReference type="Proteomes" id="UP000800036"/>
    </source>
</evidence>
<dbReference type="OrthoDB" id="5413827at2759"/>
<sequence>MGSKKRRSSSTTSPSMSKRRKSTHKPPASTNTLTSRLDPRRLHPEAAALYSQNSQTPLLRLPREIRDQIWALLYGNLVVHPDTDHDSKTARRAVHPLQFKICGSFHTPKEIYDFSLQGALSHPDYWTGESGFMWAAAELQSYHFCSRPGRSSSCQQMTGFSTDELRVPIVCRQVWNEMSDMVYETCIFAFTNPNTFNSFLSCRKTGLERIRRLLLAPSLGGSRFEAWNLGWWALGRMKGVRSLDLWVMWQIKWNYVQSMYSSIDLGDEDWYEKKKADLTGNLKDLQTILRELRWDLRPEQTRVVVDVKGSYGEYDRKI</sequence>
<keyword evidence="4" id="KW-1185">Reference proteome</keyword>